<gene>
    <name evidence="1" type="ordered locus">c0283</name>
</gene>
<dbReference type="KEGG" id="ecc:c0283"/>
<reference evidence="1 2" key="1">
    <citation type="journal article" date="2002" name="Proc. Natl. Acad. Sci. U.S.A.">
        <title>Extensive mosaic structure revealed by the complete genome sequence of uropathogenic Escherichia coli.</title>
        <authorList>
            <person name="Welch R.A."/>
            <person name="Burland V."/>
            <person name="Plunkett G.III."/>
            <person name="Redford P."/>
            <person name="Roesch P."/>
            <person name="Rasko D."/>
            <person name="Buckles E.L."/>
            <person name="Liou S.R."/>
            <person name="Boutin A."/>
            <person name="Hackett J."/>
            <person name="Stroud D."/>
            <person name="Mayhew G.F."/>
            <person name="Rose D.J."/>
            <person name="Zhou S."/>
            <person name="Schwartz D.C."/>
            <person name="Perna N.T."/>
            <person name="Mobley H.L."/>
            <person name="Donnenberg M.S."/>
            <person name="Blattner F.R."/>
        </authorList>
    </citation>
    <scope>NUCLEOTIDE SEQUENCE [LARGE SCALE GENOMIC DNA]</scope>
    <source>
        <strain evidence="2">CFT073 / ATCC 700928 / UPEC</strain>
    </source>
</reference>
<organism evidence="1 2">
    <name type="scientific">Escherichia coli O6:H1 (strain CFT073 / ATCC 700928 / UPEC)</name>
    <dbReference type="NCBI Taxonomy" id="199310"/>
    <lineage>
        <taxon>Bacteria</taxon>
        <taxon>Pseudomonadati</taxon>
        <taxon>Pseudomonadota</taxon>
        <taxon>Gammaproteobacteria</taxon>
        <taxon>Enterobacterales</taxon>
        <taxon>Enterobacteriaceae</taxon>
        <taxon>Escherichia</taxon>
    </lineage>
</organism>
<dbReference type="EMBL" id="AE014075">
    <property type="protein sequence ID" value="AAN78771.1"/>
    <property type="molecule type" value="Genomic_DNA"/>
</dbReference>
<sequence>MVKIDLFNFGEKIMRLSNIFLAVVLTVTVSVAHAIPNMWGSGFTMGVTEFSIDNGKWGINISCTGNPNENNVLAHTIYIYKGDKVVANSEEKNISFVIDGEEFWGVVPDGTRMNDNAWVSFVKAISTATGFELYINEKKVATFNPSAKNVKKVMDNNFIQSCWNTWYE</sequence>
<protein>
    <recommendedName>
        <fullName evidence="3">Intergenic-region protein</fullName>
    </recommendedName>
</protein>
<evidence type="ECO:0008006" key="3">
    <source>
        <dbReference type="Google" id="ProtNLM"/>
    </source>
</evidence>
<evidence type="ECO:0000313" key="1">
    <source>
        <dbReference type="EMBL" id="AAN78771.1"/>
    </source>
</evidence>
<dbReference type="AlphaFoldDB" id="A0A0H2V4D0"/>
<dbReference type="STRING" id="199310.c0283"/>
<keyword evidence="2" id="KW-1185">Reference proteome</keyword>
<dbReference type="eggNOG" id="ENOG5030VQ4">
    <property type="taxonomic scope" value="Bacteria"/>
</dbReference>
<accession>A0A0H2V4D0</accession>
<dbReference type="HOGENOM" id="CLU_141565_0_0_6"/>
<dbReference type="Proteomes" id="UP000001410">
    <property type="component" value="Chromosome"/>
</dbReference>
<proteinExistence type="predicted"/>
<name>A0A0H2V4D0_ECOL6</name>
<evidence type="ECO:0000313" key="2">
    <source>
        <dbReference type="Proteomes" id="UP000001410"/>
    </source>
</evidence>